<sequence length="369" mass="41613">MIPKLLFFKRSSPISIASVFSFPDIDLPSKQQQVMNHLGGTMSHDEEPPLVATYKTQRPPWIGLWSKREYKGRPDWWKEAGFEDDVVRSGRLRMVRHRYKEEDPAWFDPKVPDGTSITGPLGLDSKYHHDITVKADQPGSMEQFQDKMWKGSHQYKAIAEKFDISKEHPGFDVNPSLNDLMNTPKSQLGRIALIPNSWYHYGPRFFEKPLNEATVEKGLACAKYAAFLMLPYTILEIRSTGSVPAEKFSPRAYVQRYFQLMPKPAMVAFTWGFALSAAAAVRKKDDVKNHVFASAAVGAVVSAMRNNFASGISIGLATLVLGTFWQYSRVSENGAMGMVVQPTSAGIWGGPLIWKAFQWGDKKVPEERY</sequence>
<dbReference type="OrthoDB" id="5911915at2759"/>
<keyword evidence="3" id="KW-0378">Hydrolase</keyword>
<dbReference type="GO" id="GO:0046872">
    <property type="term" value="F:metal ion binding"/>
    <property type="evidence" value="ECO:0007669"/>
    <property type="project" value="UniProtKB-KW"/>
</dbReference>
<evidence type="ECO:0008006" key="6">
    <source>
        <dbReference type="Google" id="ProtNLM"/>
    </source>
</evidence>
<dbReference type="AlphaFoldDB" id="W2TDK5"/>
<dbReference type="KEGG" id="nai:NECAME_09376"/>
<protein>
    <recommendedName>
        <fullName evidence="6">Complex I-B14.7</fullName>
    </recommendedName>
</protein>
<proteinExistence type="inferred from homology"/>
<keyword evidence="5" id="KW-1185">Reference proteome</keyword>
<keyword evidence="2" id="KW-0479">Metal-binding</keyword>
<evidence type="ECO:0000256" key="2">
    <source>
        <dbReference type="ARBA" id="ARBA00022723"/>
    </source>
</evidence>
<accession>W2TDK5</accession>
<dbReference type="GO" id="GO:0016787">
    <property type="term" value="F:hydrolase activity"/>
    <property type="evidence" value="ECO:0007669"/>
    <property type="project" value="UniProtKB-KW"/>
</dbReference>
<gene>
    <name evidence="4" type="ORF">NECAME_09376</name>
</gene>
<dbReference type="Proteomes" id="UP000053676">
    <property type="component" value="Unassembled WGS sequence"/>
</dbReference>
<dbReference type="GeneID" id="25349405"/>
<evidence type="ECO:0000256" key="3">
    <source>
        <dbReference type="ARBA" id="ARBA00022801"/>
    </source>
</evidence>
<reference evidence="5" key="1">
    <citation type="journal article" date="2014" name="Nat. Genet.">
        <title>Genome of the human hookworm Necator americanus.</title>
        <authorList>
            <person name="Tang Y.T."/>
            <person name="Gao X."/>
            <person name="Rosa B.A."/>
            <person name="Abubucker S."/>
            <person name="Hallsworth-Pepin K."/>
            <person name="Martin J."/>
            <person name="Tyagi R."/>
            <person name="Heizer E."/>
            <person name="Zhang X."/>
            <person name="Bhonagiri-Palsikar V."/>
            <person name="Minx P."/>
            <person name="Warren W.C."/>
            <person name="Wang Q."/>
            <person name="Zhan B."/>
            <person name="Hotez P.J."/>
            <person name="Sternberg P.W."/>
            <person name="Dougall A."/>
            <person name="Gaze S.T."/>
            <person name="Mulvenna J."/>
            <person name="Sotillo J."/>
            <person name="Ranganathan S."/>
            <person name="Rabelo E.M."/>
            <person name="Wilson R.K."/>
            <person name="Felgner P.L."/>
            <person name="Bethony J."/>
            <person name="Hawdon J.M."/>
            <person name="Gasser R.B."/>
            <person name="Loukas A."/>
            <person name="Mitreva M."/>
        </authorList>
    </citation>
    <scope>NUCLEOTIDE SEQUENCE [LARGE SCALE GENOMIC DNA]</scope>
</reference>
<comment type="similarity">
    <text evidence="1">Belongs to the metallo-dependent hydrolases superfamily. TatD-type hydrolase family.</text>
</comment>
<dbReference type="OMA" id="GRPDWWK"/>
<organism evidence="4 5">
    <name type="scientific">Necator americanus</name>
    <name type="common">Human hookworm</name>
    <dbReference type="NCBI Taxonomy" id="51031"/>
    <lineage>
        <taxon>Eukaryota</taxon>
        <taxon>Metazoa</taxon>
        <taxon>Ecdysozoa</taxon>
        <taxon>Nematoda</taxon>
        <taxon>Chromadorea</taxon>
        <taxon>Rhabditida</taxon>
        <taxon>Rhabditina</taxon>
        <taxon>Rhabditomorpha</taxon>
        <taxon>Strongyloidea</taxon>
        <taxon>Ancylostomatidae</taxon>
        <taxon>Bunostominae</taxon>
        <taxon>Necator</taxon>
    </lineage>
</organism>
<evidence type="ECO:0000313" key="5">
    <source>
        <dbReference type="Proteomes" id="UP000053676"/>
    </source>
</evidence>
<dbReference type="CTD" id="25349405"/>
<evidence type="ECO:0000313" key="4">
    <source>
        <dbReference type="EMBL" id="ETN80140.1"/>
    </source>
</evidence>
<dbReference type="PANTHER" id="PTHR46317:SF5">
    <property type="entry name" value="NADH-UBIQUINONE OXIDOREDUCTASE SUBUNIT B14.7"/>
    <property type="match status" value="1"/>
</dbReference>
<dbReference type="PANTHER" id="PTHR46317">
    <property type="entry name" value="HYDROLASE OF PHP SUPERFAMILY-RELATED PROTEIN"/>
    <property type="match status" value="1"/>
</dbReference>
<name>W2TDK5_NECAM</name>
<dbReference type="EMBL" id="KI659202">
    <property type="protein sequence ID" value="ETN80140.1"/>
    <property type="molecule type" value="Genomic_DNA"/>
</dbReference>
<evidence type="ECO:0000256" key="1">
    <source>
        <dbReference type="ARBA" id="ARBA00009275"/>
    </source>
</evidence>